<protein>
    <recommendedName>
        <fullName evidence="7">UPF0056 membrane protein</fullName>
    </recommendedName>
</protein>
<evidence type="ECO:0000256" key="1">
    <source>
        <dbReference type="ARBA" id="ARBA00004651"/>
    </source>
</evidence>
<evidence type="ECO:0000256" key="2">
    <source>
        <dbReference type="ARBA" id="ARBA00009784"/>
    </source>
</evidence>
<evidence type="ECO:0000256" key="5">
    <source>
        <dbReference type="ARBA" id="ARBA00022989"/>
    </source>
</evidence>
<evidence type="ECO:0000256" key="6">
    <source>
        <dbReference type="ARBA" id="ARBA00023136"/>
    </source>
</evidence>
<evidence type="ECO:0000256" key="4">
    <source>
        <dbReference type="ARBA" id="ARBA00022692"/>
    </source>
</evidence>
<comment type="caution">
    <text evidence="7">Lacks conserved residue(s) required for the propagation of feature annotation.</text>
</comment>
<keyword evidence="4 7" id="KW-0812">Transmembrane</keyword>
<evidence type="ECO:0000313" key="9">
    <source>
        <dbReference type="Proteomes" id="UP001501844"/>
    </source>
</evidence>
<dbReference type="Proteomes" id="UP001501844">
    <property type="component" value="Unassembled WGS sequence"/>
</dbReference>
<name>A0ABP8FGK4_9BACT</name>
<sequence length="209" mass="22777">MPYRMEILLATFSALFSVINPFGAMPVFLTLTQGDSPDRRAQLARRACLYMVLILAVFFLAGQAVLDFFGLRIHDLRIAGGIMIMRAGFELLNSKPEENKKISKDVVEEGLEKEDISFTPLAMPLLSGPGSIAVVISLYTKSLSFLDMGLTILAIALMGLMTYVVLLFSPKLMVFMGKAGLAALSKIMGFIVLSLGVSFIITALIALFK</sequence>
<keyword evidence="3" id="KW-1003">Cell membrane</keyword>
<keyword evidence="6 7" id="KW-0472">Membrane</keyword>
<keyword evidence="5 7" id="KW-1133">Transmembrane helix</keyword>
<organism evidence="8 9">
    <name type="scientific">Nibribacter koreensis</name>
    <dbReference type="NCBI Taxonomy" id="1084519"/>
    <lineage>
        <taxon>Bacteria</taxon>
        <taxon>Pseudomonadati</taxon>
        <taxon>Bacteroidota</taxon>
        <taxon>Cytophagia</taxon>
        <taxon>Cytophagales</taxon>
        <taxon>Hymenobacteraceae</taxon>
        <taxon>Nibribacter</taxon>
    </lineage>
</organism>
<feature type="transmembrane region" description="Helical" evidence="7">
    <location>
        <begin position="145"/>
        <end position="166"/>
    </location>
</feature>
<gene>
    <name evidence="8" type="ORF">GCM10023183_15690</name>
</gene>
<proteinExistence type="inferred from homology"/>
<accession>A0ABP8FGK4</accession>
<feature type="transmembrane region" description="Helical" evidence="7">
    <location>
        <begin position="50"/>
        <end position="69"/>
    </location>
</feature>
<dbReference type="PANTHER" id="PTHR33508:SF1">
    <property type="entry name" value="UPF0056 MEMBRANE PROTEIN YHCE"/>
    <property type="match status" value="1"/>
</dbReference>
<dbReference type="InterPro" id="IPR002771">
    <property type="entry name" value="Multi_antbiot-R_MarC"/>
</dbReference>
<evidence type="ECO:0000313" key="8">
    <source>
        <dbReference type="EMBL" id="GAA4303242.1"/>
    </source>
</evidence>
<dbReference type="Pfam" id="PF01914">
    <property type="entry name" value="MarC"/>
    <property type="match status" value="1"/>
</dbReference>
<feature type="transmembrane region" description="Helical" evidence="7">
    <location>
        <begin position="187"/>
        <end position="208"/>
    </location>
</feature>
<evidence type="ECO:0000256" key="3">
    <source>
        <dbReference type="ARBA" id="ARBA00022475"/>
    </source>
</evidence>
<comment type="subcellular location">
    <subcellularLocation>
        <location evidence="1 7">Cell membrane</location>
        <topology evidence="1 7">Multi-pass membrane protein</topology>
    </subcellularLocation>
</comment>
<comment type="similarity">
    <text evidence="2 7">Belongs to the UPF0056 (MarC) family.</text>
</comment>
<dbReference type="PANTHER" id="PTHR33508">
    <property type="entry name" value="UPF0056 MEMBRANE PROTEIN YHCE"/>
    <property type="match status" value="1"/>
</dbReference>
<keyword evidence="9" id="KW-1185">Reference proteome</keyword>
<dbReference type="NCBIfam" id="TIGR00427">
    <property type="entry name" value="NAAT family transporter"/>
    <property type="match status" value="1"/>
</dbReference>
<evidence type="ECO:0000256" key="7">
    <source>
        <dbReference type="RuleBase" id="RU362048"/>
    </source>
</evidence>
<comment type="caution">
    <text evidence="8">The sequence shown here is derived from an EMBL/GenBank/DDBJ whole genome shotgun (WGS) entry which is preliminary data.</text>
</comment>
<dbReference type="EMBL" id="BAABGX010000002">
    <property type="protein sequence ID" value="GAA4303242.1"/>
    <property type="molecule type" value="Genomic_DNA"/>
</dbReference>
<reference evidence="9" key="1">
    <citation type="journal article" date="2019" name="Int. J. Syst. Evol. Microbiol.">
        <title>The Global Catalogue of Microorganisms (GCM) 10K type strain sequencing project: providing services to taxonomists for standard genome sequencing and annotation.</title>
        <authorList>
            <consortium name="The Broad Institute Genomics Platform"/>
            <consortium name="The Broad Institute Genome Sequencing Center for Infectious Disease"/>
            <person name="Wu L."/>
            <person name="Ma J."/>
        </authorList>
    </citation>
    <scope>NUCLEOTIDE SEQUENCE [LARGE SCALE GENOMIC DNA]</scope>
    <source>
        <strain evidence="9">JCM 17917</strain>
    </source>
</reference>